<evidence type="ECO:0000256" key="2">
    <source>
        <dbReference type="ARBA" id="ARBA00005464"/>
    </source>
</evidence>
<dbReference type="InterPro" id="IPR005215">
    <property type="entry name" value="Trig_fac"/>
</dbReference>
<evidence type="ECO:0000313" key="14">
    <source>
        <dbReference type="Proteomes" id="UP000756860"/>
    </source>
</evidence>
<comment type="catalytic activity">
    <reaction evidence="1 9 10">
        <text>[protein]-peptidylproline (omega=180) = [protein]-peptidylproline (omega=0)</text>
        <dbReference type="Rhea" id="RHEA:16237"/>
        <dbReference type="Rhea" id="RHEA-COMP:10747"/>
        <dbReference type="Rhea" id="RHEA-COMP:10748"/>
        <dbReference type="ChEBI" id="CHEBI:83833"/>
        <dbReference type="ChEBI" id="CHEBI:83834"/>
        <dbReference type="EC" id="5.2.1.8"/>
    </reaction>
</comment>
<organism evidence="13 14">
    <name type="scientific">Geomobilimonas luticola</name>
    <dbReference type="NCBI Taxonomy" id="1114878"/>
    <lineage>
        <taxon>Bacteria</taxon>
        <taxon>Pseudomonadati</taxon>
        <taxon>Thermodesulfobacteriota</taxon>
        <taxon>Desulfuromonadia</taxon>
        <taxon>Geobacterales</taxon>
        <taxon>Geobacteraceae</taxon>
        <taxon>Geomobilimonas</taxon>
    </lineage>
</organism>
<dbReference type="RefSeq" id="WP_214176434.1">
    <property type="nucleotide sequence ID" value="NZ_JAHCVK010000010.1"/>
</dbReference>
<dbReference type="GO" id="GO:0003755">
    <property type="term" value="F:peptidyl-prolyl cis-trans isomerase activity"/>
    <property type="evidence" value="ECO:0007669"/>
    <property type="project" value="UniProtKB-EC"/>
</dbReference>
<keyword evidence="9 11" id="KW-0131">Cell cycle</keyword>
<comment type="function">
    <text evidence="9">Involved in protein export. Acts as a chaperone by maintaining the newly synthesized protein in an open conformation. Functions as a peptidyl-prolyl cis-trans isomerase.</text>
</comment>
<dbReference type="Pfam" id="PF05698">
    <property type="entry name" value="Trigger_C"/>
    <property type="match status" value="1"/>
</dbReference>
<evidence type="ECO:0000256" key="3">
    <source>
        <dbReference type="ARBA" id="ARBA00013194"/>
    </source>
</evidence>
<dbReference type="Gene3D" id="3.30.70.1050">
    <property type="entry name" value="Trigger factor ribosome-binding domain"/>
    <property type="match status" value="1"/>
</dbReference>
<dbReference type="Pfam" id="PF00254">
    <property type="entry name" value="FKBP_C"/>
    <property type="match status" value="1"/>
</dbReference>
<comment type="caution">
    <text evidence="13">The sequence shown here is derived from an EMBL/GenBank/DDBJ whole genome shotgun (WGS) entry which is preliminary data.</text>
</comment>
<evidence type="ECO:0000256" key="7">
    <source>
        <dbReference type="ARBA" id="ARBA00023235"/>
    </source>
</evidence>
<keyword evidence="9 11" id="KW-0132">Cell division</keyword>
<dbReference type="PROSITE" id="PS50059">
    <property type="entry name" value="FKBP_PPIASE"/>
    <property type="match status" value="1"/>
</dbReference>
<comment type="similarity">
    <text evidence="2 9 11">Belongs to the FKBP-type PPIase family. Tig subfamily.</text>
</comment>
<sequence length="432" mass="48731">MQINVEALSKVKKKISFEIPADRVTAEIEKAYDQIRKQVAIKGFRKGKVPQAMLEKHYSDRMADDVLKNLVNDTYFSTLKEHKIYPVSHPVIDSDELKKGQAFTYSATVEVFPEIEVKDYAGLAVKKEKYVRDEAVIEKRLGEMREGMAQLEPVEGRPAAQGDFVTIDFKGFLNGVPFAGGEATDHVLELGSGRFIPGFEEQLMGMEVAAEKDIVVTFPAEYGSEELAGKEVTFTVKLKEIKVKELPPLDDEFAKQFGEFETLADLKAKLTEMHDLREKDRIDADLRDRVVKALIEKNDIEVPETMVERQLDMMLESTKRRLANQKLSLAIMGLDDESYKVQFKSVAEQQVKGSLLLDALSGQEKITVGEADVEARLKKIAEENGQPFERINAYYKQNQQALDGLVSQVKEDRVVEFLLDKATVTEVDKGEI</sequence>
<evidence type="ECO:0000256" key="4">
    <source>
        <dbReference type="ARBA" id="ARBA00016902"/>
    </source>
</evidence>
<evidence type="ECO:0000256" key="9">
    <source>
        <dbReference type="HAMAP-Rule" id="MF_00303"/>
    </source>
</evidence>
<dbReference type="InterPro" id="IPR036611">
    <property type="entry name" value="Trigger_fac_ribosome-bd_sf"/>
</dbReference>
<feature type="domain" description="PPIase FKBP-type" evidence="12">
    <location>
        <begin position="162"/>
        <end position="244"/>
    </location>
</feature>
<keyword evidence="14" id="KW-1185">Reference proteome</keyword>
<dbReference type="EC" id="5.2.1.8" evidence="3 9"/>
<dbReference type="SUPFAM" id="SSF109998">
    <property type="entry name" value="Triger factor/SurA peptide-binding domain-like"/>
    <property type="match status" value="1"/>
</dbReference>
<evidence type="ECO:0000256" key="6">
    <source>
        <dbReference type="ARBA" id="ARBA00023186"/>
    </source>
</evidence>
<accession>A0ABS5SGE0</accession>
<dbReference type="PANTHER" id="PTHR30560:SF3">
    <property type="entry name" value="TRIGGER FACTOR-LIKE PROTEIN TIG, CHLOROPLASTIC"/>
    <property type="match status" value="1"/>
</dbReference>
<keyword evidence="5 9" id="KW-0697">Rotamase</keyword>
<dbReference type="PANTHER" id="PTHR30560">
    <property type="entry name" value="TRIGGER FACTOR CHAPERONE AND PEPTIDYL-PROLYL CIS/TRANS ISOMERASE"/>
    <property type="match status" value="1"/>
</dbReference>
<keyword evidence="7 9" id="KW-0413">Isomerase</keyword>
<dbReference type="EMBL" id="JAHCVK010000010">
    <property type="protein sequence ID" value="MBT0654427.1"/>
    <property type="molecule type" value="Genomic_DNA"/>
</dbReference>
<evidence type="ECO:0000256" key="11">
    <source>
        <dbReference type="RuleBase" id="RU003914"/>
    </source>
</evidence>
<reference evidence="13 14" key="1">
    <citation type="submission" date="2021-05" db="EMBL/GenBank/DDBJ databases">
        <title>The draft genome of Geobacter luticola JCM 17780.</title>
        <authorList>
            <person name="Xu Z."/>
            <person name="Masuda Y."/>
            <person name="Itoh H."/>
            <person name="Senoo K."/>
        </authorList>
    </citation>
    <scope>NUCLEOTIDE SEQUENCE [LARGE SCALE GENOMIC DNA]</scope>
    <source>
        <strain evidence="13 14">JCM 17780</strain>
    </source>
</reference>
<proteinExistence type="inferred from homology"/>
<comment type="domain">
    <text evidence="9">Consists of 3 domains; the N-terminus binds the ribosome, the middle domain has PPIase activity, while the C-terminus has intrinsic chaperone activity on its own.</text>
</comment>
<name>A0ABS5SGE0_9BACT</name>
<keyword evidence="9" id="KW-0963">Cytoplasm</keyword>
<evidence type="ECO:0000256" key="10">
    <source>
        <dbReference type="PROSITE-ProRule" id="PRU00277"/>
    </source>
</evidence>
<dbReference type="Proteomes" id="UP000756860">
    <property type="component" value="Unassembled WGS sequence"/>
</dbReference>
<dbReference type="InterPro" id="IPR037041">
    <property type="entry name" value="Trigger_fac_C_sf"/>
</dbReference>
<dbReference type="HAMAP" id="MF_00303">
    <property type="entry name" value="Trigger_factor_Tig"/>
    <property type="match status" value="1"/>
</dbReference>
<dbReference type="InterPro" id="IPR008881">
    <property type="entry name" value="Trigger_fac_ribosome-bd_bac"/>
</dbReference>
<keyword evidence="6 9" id="KW-0143">Chaperone</keyword>
<evidence type="ECO:0000256" key="1">
    <source>
        <dbReference type="ARBA" id="ARBA00000971"/>
    </source>
</evidence>
<evidence type="ECO:0000259" key="12">
    <source>
        <dbReference type="PROSITE" id="PS50059"/>
    </source>
</evidence>
<dbReference type="NCBIfam" id="TIGR00115">
    <property type="entry name" value="tig"/>
    <property type="match status" value="1"/>
</dbReference>
<evidence type="ECO:0000256" key="8">
    <source>
        <dbReference type="ARBA" id="ARBA00029986"/>
    </source>
</evidence>
<dbReference type="InterPro" id="IPR027304">
    <property type="entry name" value="Trigger_fact/SurA_dom_sf"/>
</dbReference>
<dbReference type="SUPFAM" id="SSF54534">
    <property type="entry name" value="FKBP-like"/>
    <property type="match status" value="1"/>
</dbReference>
<dbReference type="Gene3D" id="3.10.50.40">
    <property type="match status" value="1"/>
</dbReference>
<comment type="subcellular location">
    <subcellularLocation>
        <location evidence="9">Cytoplasm</location>
    </subcellularLocation>
    <text evidence="9">About half TF is bound to the ribosome near the polypeptide exit tunnel while the other half is free in the cytoplasm.</text>
</comment>
<evidence type="ECO:0000313" key="13">
    <source>
        <dbReference type="EMBL" id="MBT0654427.1"/>
    </source>
</evidence>
<gene>
    <name evidence="9 13" type="primary">tig</name>
    <name evidence="13" type="ORF">KI810_15335</name>
</gene>
<dbReference type="InterPro" id="IPR001179">
    <property type="entry name" value="PPIase_FKBP_dom"/>
</dbReference>
<dbReference type="Gene3D" id="1.10.3120.10">
    <property type="entry name" value="Trigger factor, C-terminal domain"/>
    <property type="match status" value="1"/>
</dbReference>
<dbReference type="PIRSF" id="PIRSF003095">
    <property type="entry name" value="Trigger_factor"/>
    <property type="match status" value="1"/>
</dbReference>
<dbReference type="InterPro" id="IPR008880">
    <property type="entry name" value="Trigger_fac_C"/>
</dbReference>
<evidence type="ECO:0000256" key="5">
    <source>
        <dbReference type="ARBA" id="ARBA00023110"/>
    </source>
</evidence>
<dbReference type="Pfam" id="PF05697">
    <property type="entry name" value="Trigger_N"/>
    <property type="match status" value="1"/>
</dbReference>
<dbReference type="InterPro" id="IPR046357">
    <property type="entry name" value="PPIase_dom_sf"/>
</dbReference>
<protein>
    <recommendedName>
        <fullName evidence="4 9">Trigger factor</fullName>
        <shortName evidence="9">TF</shortName>
        <ecNumber evidence="3 9">5.2.1.8</ecNumber>
    </recommendedName>
    <alternativeName>
        <fullName evidence="8 9">PPIase</fullName>
    </alternativeName>
</protein>
<dbReference type="SUPFAM" id="SSF102735">
    <property type="entry name" value="Trigger factor ribosome-binding domain"/>
    <property type="match status" value="1"/>
</dbReference>